<keyword evidence="11" id="KW-1185">Reference proteome</keyword>
<dbReference type="Pfam" id="PF01485">
    <property type="entry name" value="IBR"/>
    <property type="match status" value="1"/>
</dbReference>
<keyword evidence="5" id="KW-0677">Repeat</keyword>
<keyword evidence="3" id="KW-0808">Transferase</keyword>
<keyword evidence="7" id="KW-0833">Ubl conjugation pathway</keyword>
<protein>
    <recommendedName>
        <fullName evidence="2">RBR-type E3 ubiquitin transferase</fullName>
        <ecNumber evidence="2">2.3.2.31</ecNumber>
    </recommendedName>
</protein>
<dbReference type="EC" id="2.3.2.31" evidence="2"/>
<accession>A0AA85KKZ7</accession>
<reference evidence="11" key="1">
    <citation type="submission" date="2022-06" db="EMBL/GenBank/DDBJ databases">
        <authorList>
            <person name="Berger JAMES D."/>
            <person name="Berger JAMES D."/>
        </authorList>
    </citation>
    <scope>NUCLEOTIDE SEQUENCE [LARGE SCALE GENOMIC DNA]</scope>
</reference>
<keyword evidence="4" id="KW-0479">Metal-binding</keyword>
<evidence type="ECO:0000256" key="4">
    <source>
        <dbReference type="ARBA" id="ARBA00022723"/>
    </source>
</evidence>
<dbReference type="SUPFAM" id="SSF54495">
    <property type="entry name" value="UBC-like"/>
    <property type="match status" value="1"/>
</dbReference>
<evidence type="ECO:0000259" key="10">
    <source>
        <dbReference type="PROSITE" id="PS51873"/>
    </source>
</evidence>
<feature type="domain" description="RING-type" evidence="10">
    <location>
        <begin position="224"/>
        <end position="434"/>
    </location>
</feature>
<dbReference type="Gene3D" id="2.20.25.20">
    <property type="match status" value="1"/>
</dbReference>
<name>A0AA85KKZ7_TRIRE</name>
<dbReference type="GO" id="GO:0016567">
    <property type="term" value="P:protein ubiquitination"/>
    <property type="evidence" value="ECO:0007669"/>
    <property type="project" value="InterPro"/>
</dbReference>
<evidence type="ECO:0000256" key="7">
    <source>
        <dbReference type="ARBA" id="ARBA00022786"/>
    </source>
</evidence>
<dbReference type="InterPro" id="IPR002867">
    <property type="entry name" value="IBR_dom"/>
</dbReference>
<comment type="catalytic activity">
    <reaction evidence="1">
        <text>[E2 ubiquitin-conjugating enzyme]-S-ubiquitinyl-L-cysteine + [acceptor protein]-L-lysine = [E2 ubiquitin-conjugating enzyme]-L-cysteine + [acceptor protein]-N(6)-ubiquitinyl-L-lysine.</text>
        <dbReference type="EC" id="2.3.2.31"/>
    </reaction>
</comment>
<organism evidence="11 12">
    <name type="scientific">Trichobilharzia regenti</name>
    <name type="common">Nasal bird schistosome</name>
    <dbReference type="NCBI Taxonomy" id="157069"/>
    <lineage>
        <taxon>Eukaryota</taxon>
        <taxon>Metazoa</taxon>
        <taxon>Spiralia</taxon>
        <taxon>Lophotrochozoa</taxon>
        <taxon>Platyhelminthes</taxon>
        <taxon>Trematoda</taxon>
        <taxon>Digenea</taxon>
        <taxon>Strigeidida</taxon>
        <taxon>Schistosomatoidea</taxon>
        <taxon>Schistosomatidae</taxon>
        <taxon>Trichobilharzia</taxon>
    </lineage>
</organism>
<evidence type="ECO:0000256" key="8">
    <source>
        <dbReference type="ARBA" id="ARBA00022833"/>
    </source>
</evidence>
<dbReference type="Pfam" id="PF05773">
    <property type="entry name" value="RWD"/>
    <property type="match status" value="1"/>
</dbReference>
<dbReference type="Gene3D" id="3.10.110.10">
    <property type="entry name" value="Ubiquitin Conjugating Enzyme"/>
    <property type="match status" value="1"/>
</dbReference>
<evidence type="ECO:0000256" key="6">
    <source>
        <dbReference type="ARBA" id="ARBA00022771"/>
    </source>
</evidence>
<dbReference type="GO" id="GO:0061630">
    <property type="term" value="F:ubiquitin protein ligase activity"/>
    <property type="evidence" value="ECO:0007669"/>
    <property type="project" value="UniProtKB-EC"/>
</dbReference>
<evidence type="ECO:0000256" key="2">
    <source>
        <dbReference type="ARBA" id="ARBA00012251"/>
    </source>
</evidence>
<keyword evidence="8" id="KW-0862">Zinc</keyword>
<dbReference type="InterPro" id="IPR006575">
    <property type="entry name" value="RWD_dom"/>
</dbReference>
<proteinExistence type="predicted"/>
<dbReference type="PROSITE" id="PS51873">
    <property type="entry name" value="TRIAD"/>
    <property type="match status" value="1"/>
</dbReference>
<dbReference type="InterPro" id="IPR016135">
    <property type="entry name" value="UBQ-conjugating_enzyme/RWD"/>
</dbReference>
<evidence type="ECO:0000313" key="12">
    <source>
        <dbReference type="WBParaSite" id="TREG1_96060.3"/>
    </source>
</evidence>
<dbReference type="WBParaSite" id="TREG1_96060.3">
    <property type="protein sequence ID" value="TREG1_96060.3"/>
    <property type="gene ID" value="TREG1_96060"/>
</dbReference>
<evidence type="ECO:0000256" key="3">
    <source>
        <dbReference type="ARBA" id="ARBA00022679"/>
    </source>
</evidence>
<evidence type="ECO:0000313" key="11">
    <source>
        <dbReference type="Proteomes" id="UP000050795"/>
    </source>
</evidence>
<dbReference type="AlphaFoldDB" id="A0AA85KKZ7"/>
<evidence type="ECO:0000256" key="1">
    <source>
        <dbReference type="ARBA" id="ARBA00001798"/>
    </source>
</evidence>
<dbReference type="SUPFAM" id="SSF57850">
    <property type="entry name" value="RING/U-box"/>
    <property type="match status" value="2"/>
</dbReference>
<dbReference type="SMART" id="SM00647">
    <property type="entry name" value="IBR"/>
    <property type="match status" value="1"/>
</dbReference>
<reference evidence="12" key="2">
    <citation type="submission" date="2023-11" db="UniProtKB">
        <authorList>
            <consortium name="WormBaseParasite"/>
        </authorList>
    </citation>
    <scope>IDENTIFICATION</scope>
</reference>
<evidence type="ECO:0000256" key="5">
    <source>
        <dbReference type="ARBA" id="ARBA00022737"/>
    </source>
</evidence>
<keyword evidence="6" id="KW-0863">Zinc-finger</keyword>
<dbReference type="CDD" id="cd20341">
    <property type="entry name" value="BRcat_RBR_RNF14"/>
    <property type="match status" value="1"/>
</dbReference>
<dbReference type="InterPro" id="IPR031127">
    <property type="entry name" value="E3_UB_ligase_RBR"/>
</dbReference>
<dbReference type="InterPro" id="IPR013083">
    <property type="entry name" value="Znf_RING/FYVE/PHD"/>
</dbReference>
<dbReference type="CDD" id="cd23820">
    <property type="entry name" value="RWD_RNF14"/>
    <property type="match status" value="1"/>
</dbReference>
<dbReference type="Gene3D" id="3.30.40.10">
    <property type="entry name" value="Zinc/RING finger domain, C3HC4 (zinc finger)"/>
    <property type="match status" value="1"/>
</dbReference>
<feature type="domain" description="RWD" evidence="9">
    <location>
        <begin position="21"/>
        <end position="168"/>
    </location>
</feature>
<dbReference type="InterPro" id="IPR044066">
    <property type="entry name" value="TRIAD_supradom"/>
</dbReference>
<sequence>MSCVDNDANNNDNNNDEIQSLEIEFLSSMFDGTPNSAIFNYDKLSRHGSFTFHPHFNKPIEMYGPVTRIKLRNTSTVEPSTSSEGDKTCCCYLLHYLPALIMTFNLPLNYPGDIPGVCIPEFSLSSIWLPISILNELKERLIEIANQNLGEMTLLSCIEFLQNESFDYLMKQAGESCQQKQTFNLFNFYNEYSCKDDISLPLQDCCDLLLSINEDRLDIDYDEAFIECPVCFEIKKGSEFIRFMKCKCSICRDCTLECFKISIRESLFNGALSCLKCNEEVSHSEVRYILPEDLHDRYENLILKRGLDFMPDVVACPRQQCEYPVILDSDSLGRCPRCELSFCPMCLKTYHGVEPCKNRLRSIHNAFMSAADREAKLRQIKEEEESEKLITDNYKKCPGCWTPCEDNPFGPTYFGCILAHFPGSHLYRSFLLYS</sequence>
<evidence type="ECO:0000259" key="9">
    <source>
        <dbReference type="PROSITE" id="PS50908"/>
    </source>
</evidence>
<dbReference type="PANTHER" id="PTHR11685">
    <property type="entry name" value="RBR FAMILY RING FINGER AND IBR DOMAIN-CONTAINING"/>
    <property type="match status" value="1"/>
</dbReference>
<dbReference type="PROSITE" id="PS50908">
    <property type="entry name" value="RWD"/>
    <property type="match status" value="1"/>
</dbReference>
<dbReference type="Proteomes" id="UP000050795">
    <property type="component" value="Unassembled WGS sequence"/>
</dbReference>
<dbReference type="GO" id="GO:0008270">
    <property type="term" value="F:zinc ion binding"/>
    <property type="evidence" value="ECO:0007669"/>
    <property type="project" value="UniProtKB-KW"/>
</dbReference>